<dbReference type="GO" id="GO:1902208">
    <property type="term" value="P:regulation of bacterial-type flagellum assembly"/>
    <property type="evidence" value="ECO:0007669"/>
    <property type="project" value="UniProtKB-UniRule"/>
</dbReference>
<evidence type="ECO:0000256" key="4">
    <source>
        <dbReference type="PROSITE-ProRule" id="PRU00169"/>
    </source>
</evidence>
<dbReference type="CDD" id="cd00156">
    <property type="entry name" value="REC"/>
    <property type="match status" value="1"/>
</dbReference>
<reference evidence="6 7" key="1">
    <citation type="submission" date="2019-02" db="EMBL/GenBank/DDBJ databases">
        <title>Planctomycetal bacteria perform biofilm scaping via a novel small molecule.</title>
        <authorList>
            <person name="Jeske O."/>
            <person name="Boedeker C."/>
            <person name="Wiegand S."/>
            <person name="Breitling P."/>
            <person name="Kallscheuer N."/>
            <person name="Jogler M."/>
            <person name="Rohde M."/>
            <person name="Petersen J."/>
            <person name="Medema M.H."/>
            <person name="Surup F."/>
            <person name="Jogler C."/>
        </authorList>
    </citation>
    <scope>NUCLEOTIDE SEQUENCE [LARGE SCALE GENOMIC DNA]</scope>
    <source>
        <strain evidence="6 7">Mal15</strain>
    </source>
</reference>
<feature type="domain" description="Response regulatory" evidence="5">
    <location>
        <begin position="126"/>
        <end position="243"/>
    </location>
</feature>
<comment type="subcellular location">
    <subcellularLocation>
        <location evidence="3">Cytoplasm</location>
    </subcellularLocation>
</comment>
<keyword evidence="3" id="KW-0810">Translation regulation</keyword>
<dbReference type="PANTHER" id="PTHR44591">
    <property type="entry name" value="STRESS RESPONSE REGULATOR PROTEIN 1"/>
    <property type="match status" value="1"/>
</dbReference>
<dbReference type="Pfam" id="PF02599">
    <property type="entry name" value="CsrA"/>
    <property type="match status" value="1"/>
</dbReference>
<evidence type="ECO:0000256" key="3">
    <source>
        <dbReference type="HAMAP-Rule" id="MF_00167"/>
    </source>
</evidence>
<dbReference type="SUPFAM" id="SSF52172">
    <property type="entry name" value="CheY-like"/>
    <property type="match status" value="1"/>
</dbReference>
<dbReference type="GO" id="GO:0000160">
    <property type="term" value="P:phosphorelay signal transduction system"/>
    <property type="evidence" value="ECO:0007669"/>
    <property type="project" value="UniProtKB-KW"/>
</dbReference>
<dbReference type="KEGG" id="smam:Mal15_02650"/>
<keyword evidence="3" id="KW-0963">Cytoplasm</keyword>
<comment type="subunit">
    <text evidence="3">Homodimer; the beta-strands of each monomer intercalate to form a hydrophobic core, while the alpha-helices form wings that extend away from the core.</text>
</comment>
<dbReference type="InterPro" id="IPR036107">
    <property type="entry name" value="CsrA_sf"/>
</dbReference>
<keyword evidence="1 4" id="KW-0597">Phosphoprotein</keyword>
<dbReference type="GO" id="GO:0045947">
    <property type="term" value="P:negative regulation of translational initiation"/>
    <property type="evidence" value="ECO:0007669"/>
    <property type="project" value="UniProtKB-UniRule"/>
</dbReference>
<evidence type="ECO:0000256" key="2">
    <source>
        <dbReference type="ARBA" id="ARBA00023012"/>
    </source>
</evidence>
<dbReference type="SUPFAM" id="SSF117130">
    <property type="entry name" value="CsrA-like"/>
    <property type="match status" value="1"/>
</dbReference>
<proteinExistence type="inferred from homology"/>
<organism evidence="6 7">
    <name type="scientific">Stieleria maiorica</name>
    <dbReference type="NCBI Taxonomy" id="2795974"/>
    <lineage>
        <taxon>Bacteria</taxon>
        <taxon>Pseudomonadati</taxon>
        <taxon>Planctomycetota</taxon>
        <taxon>Planctomycetia</taxon>
        <taxon>Pirellulales</taxon>
        <taxon>Pirellulaceae</taxon>
        <taxon>Stieleria</taxon>
    </lineage>
</organism>
<dbReference type="GO" id="GO:0048027">
    <property type="term" value="F:mRNA 5'-UTR binding"/>
    <property type="evidence" value="ECO:0007669"/>
    <property type="project" value="UniProtKB-UniRule"/>
</dbReference>
<feature type="modified residue" description="4-aspartylphosphate" evidence="4">
    <location>
        <position position="176"/>
    </location>
</feature>
<dbReference type="InterPro" id="IPR001789">
    <property type="entry name" value="Sig_transdc_resp-reg_receiver"/>
</dbReference>
<dbReference type="InterPro" id="IPR050595">
    <property type="entry name" value="Bact_response_regulator"/>
</dbReference>
<gene>
    <name evidence="6" type="primary">rcp1_1</name>
    <name evidence="3" type="synonym">csrA</name>
    <name evidence="6" type="ORF">Mal15_02650</name>
</gene>
<dbReference type="InterPro" id="IPR003751">
    <property type="entry name" value="CsrA"/>
</dbReference>
<dbReference type="GO" id="GO:0044781">
    <property type="term" value="P:bacterial-type flagellum organization"/>
    <property type="evidence" value="ECO:0007669"/>
    <property type="project" value="UniProtKB-KW"/>
</dbReference>
<accession>A0A5B9M4S4</accession>
<dbReference type="Pfam" id="PF00072">
    <property type="entry name" value="Response_reg"/>
    <property type="match status" value="1"/>
</dbReference>
<evidence type="ECO:0000256" key="1">
    <source>
        <dbReference type="ARBA" id="ARBA00022553"/>
    </source>
</evidence>
<name>A0A5B9M4S4_9BACT</name>
<comment type="similarity">
    <text evidence="3">Belongs to the CsrA/RsmA family.</text>
</comment>
<sequence length="251" mass="28043">MLVISRRLNESVQFPNLGITVTLLKNTGSRIRLGIDAPSEVEILRSELADGDSRACYEDSHRGASSNRHLNSASNILRKLRSTVESMQWDDSRALLAAAFCELRSLDEQVEAKRHGMCLETQPPRRALLVDDNRNEARLLASYLRLKSFEVDVAYDGADAVEHLDRGGKPDVVLLDMNMPKYDGRWTVNKLRSDPQHCGLKILAVSGMEPDDYDVPIGEGGVNRWLRKPLNPEELVREIVQSTAPDPLLSA</sequence>
<dbReference type="SMART" id="SM00448">
    <property type="entry name" value="REC"/>
    <property type="match status" value="1"/>
</dbReference>
<dbReference type="Gene3D" id="3.40.50.2300">
    <property type="match status" value="1"/>
</dbReference>
<dbReference type="HAMAP" id="MF_00167">
    <property type="entry name" value="CsrA"/>
    <property type="match status" value="1"/>
</dbReference>
<dbReference type="GO" id="GO:0005737">
    <property type="term" value="C:cytoplasm"/>
    <property type="evidence" value="ECO:0007669"/>
    <property type="project" value="UniProtKB-SubCell"/>
</dbReference>
<dbReference type="RefSeq" id="WP_167546566.1">
    <property type="nucleotide sequence ID" value="NZ_CP036264.1"/>
</dbReference>
<keyword evidence="3" id="KW-0678">Repressor</keyword>
<keyword evidence="7" id="KW-1185">Reference proteome</keyword>
<dbReference type="PANTHER" id="PTHR44591:SF14">
    <property type="entry name" value="PROTEIN PILG"/>
    <property type="match status" value="1"/>
</dbReference>
<keyword evidence="2" id="KW-0902">Two-component regulatory system</keyword>
<protein>
    <recommendedName>
        <fullName evidence="3">Translational regulator CsrA</fullName>
    </recommendedName>
</protein>
<evidence type="ECO:0000313" key="7">
    <source>
        <dbReference type="Proteomes" id="UP000321353"/>
    </source>
</evidence>
<evidence type="ECO:0000313" key="6">
    <source>
        <dbReference type="EMBL" id="QEF96238.1"/>
    </source>
</evidence>
<dbReference type="Proteomes" id="UP000321353">
    <property type="component" value="Chromosome"/>
</dbReference>
<dbReference type="GO" id="GO:0006109">
    <property type="term" value="P:regulation of carbohydrate metabolic process"/>
    <property type="evidence" value="ECO:0007669"/>
    <property type="project" value="InterPro"/>
</dbReference>
<dbReference type="GO" id="GO:0006402">
    <property type="term" value="P:mRNA catabolic process"/>
    <property type="evidence" value="ECO:0007669"/>
    <property type="project" value="InterPro"/>
</dbReference>
<dbReference type="Gene3D" id="2.60.40.4380">
    <property type="entry name" value="Translational regulator CsrA"/>
    <property type="match status" value="1"/>
</dbReference>
<dbReference type="PROSITE" id="PS50110">
    <property type="entry name" value="RESPONSE_REGULATORY"/>
    <property type="match status" value="1"/>
</dbReference>
<evidence type="ECO:0000259" key="5">
    <source>
        <dbReference type="PROSITE" id="PS50110"/>
    </source>
</evidence>
<dbReference type="EMBL" id="CP036264">
    <property type="protein sequence ID" value="QEF96238.1"/>
    <property type="molecule type" value="Genomic_DNA"/>
</dbReference>
<keyword evidence="3" id="KW-0694">RNA-binding</keyword>
<keyword evidence="3" id="KW-1005">Bacterial flagellum biogenesis</keyword>
<dbReference type="AlphaFoldDB" id="A0A5B9M4S4"/>
<comment type="function">
    <text evidence="3">A translational regulator that binds mRNA to regulate translation initiation and/or mRNA stability. Usually binds in the 5'-UTR at or near the Shine-Dalgarno sequence preventing ribosome-binding, thus repressing translation. Its main target seems to be the major flagellin gene, while its function is anatagonized by FliW.</text>
</comment>
<dbReference type="InterPro" id="IPR011006">
    <property type="entry name" value="CheY-like_superfamily"/>
</dbReference>